<keyword evidence="9" id="KW-0408">Iron</keyword>
<accession>A0A2T0QY06</accession>
<dbReference type="Pfam" id="PF09084">
    <property type="entry name" value="NMT1"/>
    <property type="match status" value="1"/>
</dbReference>
<name>A0A2T0QY06_9ACTN</name>
<comment type="similarity">
    <text evidence="3">Belongs to the NMT1/THI5 family.</text>
</comment>
<feature type="signal peptide" evidence="12">
    <location>
        <begin position="1"/>
        <end position="21"/>
    </location>
</feature>
<sequence>MRPLSRRAFSLAALGSAGLLAACGDDSAAGSASGPASSGAATGKLTVQMSWYPNAQSGGWYAAANQGLFSDAGLDVTLAPGGANISGLTLLTSNQVQIASMTAESYLDARDQGIPLMAVGADWDVSPTGVMTKKALGAKAFEDLGGKVWAVTQTSIGQDWVKEAEKIDFTTQQYSGSIAPFLQSEDLVQQAFPTNEVYTARTQGVDVDFFPYTDAGYRPYGNLLVATQKYLDANGALVKAVLEAAAQGWADYVSDVDVATATNADLKKANEQLAEDQNWFAWETQRQYVLGDRTTMSTMTADRWTEFAGQLKTLGRVEKDHQASDLFTNDFLPQIPVPTTLPAAPPNSYTGQA</sequence>
<comment type="subunit">
    <text evidence="4">Homodimer.</text>
</comment>
<evidence type="ECO:0000313" key="15">
    <source>
        <dbReference type="Proteomes" id="UP000238083"/>
    </source>
</evidence>
<dbReference type="PROSITE" id="PS51257">
    <property type="entry name" value="PROKAR_LIPOPROTEIN"/>
    <property type="match status" value="1"/>
</dbReference>
<evidence type="ECO:0000256" key="2">
    <source>
        <dbReference type="ARBA" id="ARBA00004948"/>
    </source>
</evidence>
<evidence type="ECO:0000256" key="4">
    <source>
        <dbReference type="ARBA" id="ARBA00011738"/>
    </source>
</evidence>
<evidence type="ECO:0000313" key="14">
    <source>
        <dbReference type="EMBL" id="PRY11102.1"/>
    </source>
</evidence>
<evidence type="ECO:0000256" key="9">
    <source>
        <dbReference type="ARBA" id="ARBA00023004"/>
    </source>
</evidence>
<protein>
    <recommendedName>
        <fullName evidence="10">Thiamine pyrimidine synthase</fullName>
    </recommendedName>
</protein>
<evidence type="ECO:0000256" key="8">
    <source>
        <dbReference type="ARBA" id="ARBA00022977"/>
    </source>
</evidence>
<evidence type="ECO:0000259" key="13">
    <source>
        <dbReference type="Pfam" id="PF09084"/>
    </source>
</evidence>
<feature type="chain" id="PRO_5039487286" description="Thiamine pyrimidine synthase" evidence="12">
    <location>
        <begin position="22"/>
        <end position="353"/>
    </location>
</feature>
<gene>
    <name evidence="14" type="ORF">CLV37_11456</name>
</gene>
<keyword evidence="15" id="KW-1185">Reference proteome</keyword>
<evidence type="ECO:0000256" key="7">
    <source>
        <dbReference type="ARBA" id="ARBA00022898"/>
    </source>
</evidence>
<dbReference type="GO" id="GO:0009228">
    <property type="term" value="P:thiamine biosynthetic process"/>
    <property type="evidence" value="ECO:0007669"/>
    <property type="project" value="UniProtKB-KW"/>
</dbReference>
<dbReference type="OrthoDB" id="174578at2"/>
<keyword evidence="5" id="KW-0808">Transferase</keyword>
<dbReference type="InterPro" id="IPR027939">
    <property type="entry name" value="NMT1/THI5"/>
</dbReference>
<dbReference type="EMBL" id="PVZF01000014">
    <property type="protein sequence ID" value="PRY11102.1"/>
    <property type="molecule type" value="Genomic_DNA"/>
</dbReference>
<evidence type="ECO:0000256" key="12">
    <source>
        <dbReference type="SAM" id="SignalP"/>
    </source>
</evidence>
<keyword evidence="8" id="KW-0784">Thiamine biosynthesis</keyword>
<dbReference type="InterPro" id="IPR015168">
    <property type="entry name" value="SsuA/THI5"/>
</dbReference>
<comment type="pathway">
    <text evidence="2">Cofactor biosynthesis; thiamine diphosphate biosynthesis.</text>
</comment>
<dbReference type="PANTHER" id="PTHR31528:SF1">
    <property type="entry name" value="4-AMINO-5-HYDROXYMETHYL-2-METHYLPYRIMIDINE PHOSPHATE SYNTHASE THI11-RELATED"/>
    <property type="match status" value="1"/>
</dbReference>
<dbReference type="Gene3D" id="3.40.190.10">
    <property type="entry name" value="Periplasmic binding protein-like II"/>
    <property type="match status" value="2"/>
</dbReference>
<comment type="caution">
    <text evidence="14">The sequence shown here is derived from an EMBL/GenBank/DDBJ whole genome shotgun (WGS) entry which is preliminary data.</text>
</comment>
<keyword evidence="12" id="KW-0732">Signal</keyword>
<evidence type="ECO:0000256" key="6">
    <source>
        <dbReference type="ARBA" id="ARBA00022723"/>
    </source>
</evidence>
<dbReference type="GO" id="GO:0046872">
    <property type="term" value="F:metal ion binding"/>
    <property type="evidence" value="ECO:0007669"/>
    <property type="project" value="UniProtKB-KW"/>
</dbReference>
<keyword evidence="6" id="KW-0479">Metal-binding</keyword>
<dbReference type="AlphaFoldDB" id="A0A2T0QY06"/>
<evidence type="ECO:0000256" key="1">
    <source>
        <dbReference type="ARBA" id="ARBA00003469"/>
    </source>
</evidence>
<feature type="domain" description="SsuA/THI5-like" evidence="13">
    <location>
        <begin position="54"/>
        <end position="254"/>
    </location>
</feature>
<evidence type="ECO:0000256" key="5">
    <source>
        <dbReference type="ARBA" id="ARBA00022679"/>
    </source>
</evidence>
<dbReference type="PANTHER" id="PTHR31528">
    <property type="entry name" value="4-AMINO-5-HYDROXYMETHYL-2-METHYLPYRIMIDINE PHOSPHATE SYNTHASE THI11-RELATED"/>
    <property type="match status" value="1"/>
</dbReference>
<keyword evidence="7" id="KW-0663">Pyridoxal phosphate</keyword>
<proteinExistence type="inferred from homology"/>
<dbReference type="RefSeq" id="WP_106214677.1">
    <property type="nucleotide sequence ID" value="NZ_PVZF01000014.1"/>
</dbReference>
<dbReference type="Proteomes" id="UP000238083">
    <property type="component" value="Unassembled WGS sequence"/>
</dbReference>
<comment type="function">
    <text evidence="1">Responsible for the formation of the pyrimidine heterocycle in the thiamine biosynthesis pathway. Catalyzes the formation of hydroxymethylpyrimidine phosphate (HMP-P) from histidine and pyridoxal phosphate (PLP). The protein uses PLP and the active site histidine to form HMP-P, generating an inactive enzyme. The enzyme can only undergo a single turnover, which suggests it is a suicide enzyme.</text>
</comment>
<evidence type="ECO:0000256" key="3">
    <source>
        <dbReference type="ARBA" id="ARBA00009406"/>
    </source>
</evidence>
<reference evidence="14 15" key="1">
    <citation type="submission" date="2018-03" db="EMBL/GenBank/DDBJ databases">
        <title>Genomic Encyclopedia of Archaeal and Bacterial Type Strains, Phase II (KMG-II): from individual species to whole genera.</title>
        <authorList>
            <person name="Goeker M."/>
        </authorList>
    </citation>
    <scope>NUCLEOTIDE SEQUENCE [LARGE SCALE GENOMIC DNA]</scope>
    <source>
        <strain evidence="14 15">DSM 19711</strain>
    </source>
</reference>
<comment type="catalytic activity">
    <reaction evidence="11">
        <text>N(6)-(pyridoxal phosphate)-L-lysyl-[4-amino-5-hydroxymethyl-2-methylpyrimidine phosphate synthase] + L-histidyl-[4-amino-5-hydroxymethyl-2-methylpyrimidine phosphate synthase] + 2 Fe(3+) + 4 H2O = L-lysyl-[4-amino-5-hydroxymethyl-2-methylpyrimidine phosphate synthase] + (2S)-2-amino-5-hydroxy-4-oxopentanoyl-[4-amino-5-hydroxymethyl-2-methylpyrimidine phosphate synthase] + 4-amino-2-methyl-5-(phosphooxymethyl)pyrimidine + 3-oxopropanoate + 2 Fe(2+) + 2 H(+)</text>
        <dbReference type="Rhea" id="RHEA:65756"/>
        <dbReference type="Rhea" id="RHEA-COMP:16892"/>
        <dbReference type="Rhea" id="RHEA-COMP:16893"/>
        <dbReference type="Rhea" id="RHEA-COMP:16894"/>
        <dbReference type="Rhea" id="RHEA-COMP:16895"/>
        <dbReference type="ChEBI" id="CHEBI:15377"/>
        <dbReference type="ChEBI" id="CHEBI:15378"/>
        <dbReference type="ChEBI" id="CHEBI:29033"/>
        <dbReference type="ChEBI" id="CHEBI:29034"/>
        <dbReference type="ChEBI" id="CHEBI:29969"/>
        <dbReference type="ChEBI" id="CHEBI:29979"/>
        <dbReference type="ChEBI" id="CHEBI:33190"/>
        <dbReference type="ChEBI" id="CHEBI:58354"/>
        <dbReference type="ChEBI" id="CHEBI:143915"/>
        <dbReference type="ChEBI" id="CHEBI:157692"/>
    </reaction>
    <physiologicalReaction direction="left-to-right" evidence="11">
        <dbReference type="Rhea" id="RHEA:65757"/>
    </physiologicalReaction>
</comment>
<evidence type="ECO:0000256" key="11">
    <source>
        <dbReference type="ARBA" id="ARBA00048179"/>
    </source>
</evidence>
<dbReference type="SUPFAM" id="SSF53850">
    <property type="entry name" value="Periplasmic binding protein-like II"/>
    <property type="match status" value="1"/>
</dbReference>
<dbReference type="GO" id="GO:0016740">
    <property type="term" value="F:transferase activity"/>
    <property type="evidence" value="ECO:0007669"/>
    <property type="project" value="UniProtKB-KW"/>
</dbReference>
<organism evidence="14 15">
    <name type="scientific">Kineococcus rhizosphaerae</name>
    <dbReference type="NCBI Taxonomy" id="559628"/>
    <lineage>
        <taxon>Bacteria</taxon>
        <taxon>Bacillati</taxon>
        <taxon>Actinomycetota</taxon>
        <taxon>Actinomycetes</taxon>
        <taxon>Kineosporiales</taxon>
        <taxon>Kineosporiaceae</taxon>
        <taxon>Kineococcus</taxon>
    </lineage>
</organism>
<evidence type="ECO:0000256" key="10">
    <source>
        <dbReference type="ARBA" id="ARBA00033171"/>
    </source>
</evidence>